<evidence type="ECO:0000313" key="2">
    <source>
        <dbReference type="EMBL" id="ORY96131.1"/>
    </source>
</evidence>
<keyword evidence="1" id="KW-1133">Transmembrane helix</keyword>
<reference evidence="2 3" key="1">
    <citation type="submission" date="2016-07" db="EMBL/GenBank/DDBJ databases">
        <title>Pervasive Adenine N6-methylation of Active Genes in Fungi.</title>
        <authorList>
            <consortium name="DOE Joint Genome Institute"/>
            <person name="Mondo S.J."/>
            <person name="Dannebaum R.O."/>
            <person name="Kuo R.C."/>
            <person name="Labutti K."/>
            <person name="Haridas S."/>
            <person name="Kuo A."/>
            <person name="Salamov A."/>
            <person name="Ahrendt S.R."/>
            <person name="Lipzen A."/>
            <person name="Sullivan W."/>
            <person name="Andreopoulos W.B."/>
            <person name="Clum A."/>
            <person name="Lindquist E."/>
            <person name="Daum C."/>
            <person name="Ramamoorthy G.K."/>
            <person name="Gryganskyi A."/>
            <person name="Culley D."/>
            <person name="Magnuson J.K."/>
            <person name="James T.Y."/>
            <person name="O'Malley M.A."/>
            <person name="Stajich J.E."/>
            <person name="Spatafora J.W."/>
            <person name="Visel A."/>
            <person name="Grigoriev I.V."/>
        </authorList>
    </citation>
    <scope>NUCLEOTIDE SEQUENCE [LARGE SCALE GENOMIC DNA]</scope>
    <source>
        <strain evidence="2 3">NRRL 2496</strain>
    </source>
</reference>
<comment type="caution">
    <text evidence="2">The sequence shown here is derived from an EMBL/GenBank/DDBJ whole genome shotgun (WGS) entry which is preliminary data.</text>
</comment>
<accession>A0A1X2HBG6</accession>
<dbReference type="Proteomes" id="UP000242180">
    <property type="component" value="Unassembled WGS sequence"/>
</dbReference>
<keyword evidence="3" id="KW-1185">Reference proteome</keyword>
<keyword evidence="1" id="KW-0812">Transmembrane</keyword>
<keyword evidence="1" id="KW-0472">Membrane</keyword>
<sequence length="145" mass="16637">MLLRLMLMLMLVLLVLMLLLLFMLLCLLLVLFSRCLAPLQLSLCSPVLKPDLDTAGRHIKLLCQNTADRGVRLWVLGKRLFENLELGARSAAAMFDLERIIKSGPKITVWKLVKGFEKVFAVVFLGLMMLRIISHRIDMVSWSRW</sequence>
<evidence type="ECO:0000256" key="1">
    <source>
        <dbReference type="SAM" id="Phobius"/>
    </source>
</evidence>
<proteinExistence type="predicted"/>
<organism evidence="2 3">
    <name type="scientific">Syncephalastrum racemosum</name>
    <name type="common">Filamentous fungus</name>
    <dbReference type="NCBI Taxonomy" id="13706"/>
    <lineage>
        <taxon>Eukaryota</taxon>
        <taxon>Fungi</taxon>
        <taxon>Fungi incertae sedis</taxon>
        <taxon>Mucoromycota</taxon>
        <taxon>Mucoromycotina</taxon>
        <taxon>Mucoromycetes</taxon>
        <taxon>Mucorales</taxon>
        <taxon>Syncephalastraceae</taxon>
        <taxon>Syncephalastrum</taxon>
    </lineage>
</organism>
<dbReference type="InParanoid" id="A0A1X2HBG6"/>
<dbReference type="EMBL" id="MCGN01000005">
    <property type="protein sequence ID" value="ORY96131.1"/>
    <property type="molecule type" value="Genomic_DNA"/>
</dbReference>
<gene>
    <name evidence="2" type="ORF">BCR43DRAFT_491118</name>
</gene>
<name>A0A1X2HBG6_SYNRA</name>
<protein>
    <submittedName>
        <fullName evidence="2">Uncharacterized protein</fullName>
    </submittedName>
</protein>
<dbReference type="AlphaFoldDB" id="A0A1X2HBG6"/>
<evidence type="ECO:0000313" key="3">
    <source>
        <dbReference type="Proteomes" id="UP000242180"/>
    </source>
</evidence>
<feature type="transmembrane region" description="Helical" evidence="1">
    <location>
        <begin position="115"/>
        <end position="134"/>
    </location>
</feature>